<comment type="caution">
    <text evidence="3">The sequence shown here is derived from an EMBL/GenBank/DDBJ whole genome shotgun (WGS) entry which is preliminary data.</text>
</comment>
<dbReference type="PANTHER" id="PTHR14969">
    <property type="entry name" value="SPHINGOSINE-1-PHOSPHATE PHOSPHOHYDROLASE"/>
    <property type="match status" value="1"/>
</dbReference>
<proteinExistence type="predicted"/>
<name>A0A2P2E3Y1_9LEPT</name>
<dbReference type="EMBL" id="BFBB01000008">
    <property type="protein sequence ID" value="GBF51579.1"/>
    <property type="molecule type" value="Genomic_DNA"/>
</dbReference>
<keyword evidence="1" id="KW-1133">Transmembrane helix</keyword>
<feature type="transmembrane region" description="Helical" evidence="1">
    <location>
        <begin position="196"/>
        <end position="215"/>
    </location>
</feature>
<evidence type="ECO:0000313" key="3">
    <source>
        <dbReference type="EMBL" id="GBF51579.1"/>
    </source>
</evidence>
<dbReference type="OrthoDB" id="9789113at2"/>
<accession>A0A2P2E3Y1</accession>
<keyword evidence="4" id="KW-1185">Reference proteome</keyword>
<evidence type="ECO:0000256" key="1">
    <source>
        <dbReference type="SAM" id="Phobius"/>
    </source>
</evidence>
<feature type="transmembrane region" description="Helical" evidence="1">
    <location>
        <begin position="154"/>
        <end position="176"/>
    </location>
</feature>
<feature type="transmembrane region" description="Helical" evidence="1">
    <location>
        <begin position="307"/>
        <end position="326"/>
    </location>
</feature>
<sequence>MENPMFMESSFSQTLWFSSAFLDHLHAWDARLGGLFYTISVICHYLGGSGFFLGLISFLYAFYRPKLALEVSVSLLTAGIIVSLAKFYFESPRPFPYPEAFDEKSFGLPSGHTYTSVVVWGLLFFRIPSLWLRVPAALIILSTPFSRMYLKVHFLADVSLGFGMGLVHLIAVLFFLRYLDQKTLKTYFFHTKSYRTYTLLGIILTLSPIVFDSPFLSEEHHYSLASVLTASGALAGFWIGFLFYPRFSKAHFLDWGLPFVEGKFSIQGLLLRISTLLIIILCFYVLPGQFVKNSIWKEDLFLRYLRYLLIGFALVFLYPLSLQTIFNGKYLLKSENETT</sequence>
<reference evidence="3 4" key="1">
    <citation type="submission" date="2018-02" db="EMBL/GenBank/DDBJ databases">
        <title>Novel Leptospira species isolated from soil and water in Japan.</title>
        <authorList>
            <person name="Nakao R."/>
            <person name="Masuzawa T."/>
        </authorList>
    </citation>
    <scope>NUCLEOTIDE SEQUENCE [LARGE SCALE GENOMIC DNA]</scope>
    <source>
        <strain evidence="3 4">YH101</strain>
    </source>
</reference>
<feature type="transmembrane region" description="Helical" evidence="1">
    <location>
        <begin position="37"/>
        <end position="60"/>
    </location>
</feature>
<organism evidence="3 4">
    <name type="scientific">Leptospira ryugenii</name>
    <dbReference type="NCBI Taxonomy" id="1917863"/>
    <lineage>
        <taxon>Bacteria</taxon>
        <taxon>Pseudomonadati</taxon>
        <taxon>Spirochaetota</taxon>
        <taxon>Spirochaetia</taxon>
        <taxon>Leptospirales</taxon>
        <taxon>Leptospiraceae</taxon>
        <taxon>Leptospira</taxon>
    </lineage>
</organism>
<dbReference type="Gene3D" id="1.20.144.10">
    <property type="entry name" value="Phosphatidic acid phosphatase type 2/haloperoxidase"/>
    <property type="match status" value="1"/>
</dbReference>
<dbReference type="SMART" id="SM00014">
    <property type="entry name" value="acidPPc"/>
    <property type="match status" value="1"/>
</dbReference>
<dbReference type="Proteomes" id="UP000245133">
    <property type="component" value="Unassembled WGS sequence"/>
</dbReference>
<dbReference type="SUPFAM" id="SSF48317">
    <property type="entry name" value="Acid phosphatase/Vanadium-dependent haloperoxidase"/>
    <property type="match status" value="1"/>
</dbReference>
<evidence type="ECO:0000313" key="4">
    <source>
        <dbReference type="Proteomes" id="UP000245133"/>
    </source>
</evidence>
<feature type="transmembrane region" description="Helical" evidence="1">
    <location>
        <begin position="117"/>
        <end position="142"/>
    </location>
</feature>
<evidence type="ECO:0000259" key="2">
    <source>
        <dbReference type="SMART" id="SM00014"/>
    </source>
</evidence>
<keyword evidence="1" id="KW-0472">Membrane</keyword>
<dbReference type="PANTHER" id="PTHR14969:SF13">
    <property type="entry name" value="AT30094P"/>
    <property type="match status" value="1"/>
</dbReference>
<feature type="domain" description="Phosphatidic acid phosphatase type 2/haloperoxidase" evidence="2">
    <location>
        <begin position="71"/>
        <end position="173"/>
    </location>
</feature>
<feature type="transmembrane region" description="Helical" evidence="1">
    <location>
        <begin position="67"/>
        <end position="89"/>
    </location>
</feature>
<feature type="transmembrane region" description="Helical" evidence="1">
    <location>
        <begin position="264"/>
        <end position="286"/>
    </location>
</feature>
<protein>
    <submittedName>
        <fullName evidence="3">Polysaccharide biosynthesis protein</fullName>
    </submittedName>
</protein>
<keyword evidence="1" id="KW-0812">Transmembrane</keyword>
<dbReference type="InterPro" id="IPR000326">
    <property type="entry name" value="PAP2/HPO"/>
</dbReference>
<gene>
    <name evidence="3" type="ORF">LPTSP4_31170</name>
</gene>
<dbReference type="InterPro" id="IPR036938">
    <property type="entry name" value="PAP2/HPO_sf"/>
</dbReference>
<dbReference type="Pfam" id="PF01569">
    <property type="entry name" value="PAP2"/>
    <property type="match status" value="1"/>
</dbReference>
<feature type="transmembrane region" description="Helical" evidence="1">
    <location>
        <begin position="222"/>
        <end position="244"/>
    </location>
</feature>
<dbReference type="AlphaFoldDB" id="A0A2P2E3Y1"/>